<comment type="subcellular location">
    <subcellularLocation>
        <location evidence="2 8">Cell outer membrane</location>
        <topology evidence="2 8">Lipid-anchor</topology>
    </subcellularLocation>
</comment>
<accession>A0ABM6AU23</accession>
<protein>
    <recommendedName>
        <fullName evidence="8">Variable large protein</fullName>
    </recommendedName>
</protein>
<geneLocation type="plasmid" evidence="10 11">
    <name>lpV47</name>
</geneLocation>
<evidence type="ECO:0000313" key="11">
    <source>
        <dbReference type="Proteomes" id="UP000078430"/>
    </source>
</evidence>
<keyword evidence="9" id="KW-0175">Coiled coil</keyword>
<evidence type="ECO:0000256" key="3">
    <source>
        <dbReference type="ARBA" id="ARBA00022729"/>
    </source>
</evidence>
<dbReference type="Proteomes" id="UP000078430">
    <property type="component" value="Plasmid lpV47"/>
</dbReference>
<keyword evidence="10" id="KW-0614">Plasmid</keyword>
<proteinExistence type="predicted"/>
<keyword evidence="4 8" id="KW-0472">Membrane</keyword>
<evidence type="ECO:0000313" key="10">
    <source>
        <dbReference type="EMBL" id="ANA43969.1"/>
    </source>
</evidence>
<dbReference type="SUPFAM" id="SSF74748">
    <property type="entry name" value="Variable surface antigen VlsE"/>
    <property type="match status" value="1"/>
</dbReference>
<evidence type="ECO:0000256" key="2">
    <source>
        <dbReference type="ARBA" id="ARBA00004459"/>
    </source>
</evidence>
<sequence length="383" mass="39346">MLKVMHKLKGSTEKMRKRISAIINKLNISMLMILFLLLSCGSGQLQAEKLVAESKISFFDSLVKIGHGFQDIFGIFGNAIGDALGFNAVKSGDKKSKVGEHFKKIGDGLTTTKDKLKELSNKISEAKNANSSTIEAVKSAINSASDVFEQLITALTKLADTAKEAGDTNIGDNADAVPGAAEKTGVEAIIAGVKDIIGAAEKSGVKIEYGNAGDPIATAANTTDALAVLGGNTAKATQGAGDKLAFEVSKADPWAIIDKIKNAKAADGIQLDAGEKDAGTLAASNNNASANAGAKSNAALVAAVVLKSITKGGKFSAAVADAGAVKAAAVSAVNKVLGVLDFIIRKPVAINLDKIREAVKGIQYSETTTESTEASATQPTVTK</sequence>
<dbReference type="InterPro" id="IPR000680">
    <property type="entry name" value="Borrelia_lipo"/>
</dbReference>
<keyword evidence="6 8" id="KW-0998">Cell outer membrane</keyword>
<keyword evidence="11" id="KW-1185">Reference proteome</keyword>
<comment type="function">
    <text evidence="1 8">The Vlp and Vsp proteins are antigenically distinct proteins, only one vlp or vsp gene is transcriptionally active at any one time. Switching between these genes is a mechanism of host immune response evasion.</text>
</comment>
<evidence type="ECO:0000256" key="7">
    <source>
        <dbReference type="ARBA" id="ARBA00023288"/>
    </source>
</evidence>
<organism evidence="10 11">
    <name type="scientific">Borrelia hermsii HS1</name>
    <dbReference type="NCBI Taxonomy" id="1867252"/>
    <lineage>
        <taxon>Bacteria</taxon>
        <taxon>Pseudomonadati</taxon>
        <taxon>Spirochaetota</taxon>
        <taxon>Spirochaetia</taxon>
        <taxon>Spirochaetales</taxon>
        <taxon>Borreliaceae</taxon>
        <taxon>Borrelia</taxon>
    </lineage>
</organism>
<reference evidence="10 11" key="1">
    <citation type="journal article" date="2006" name="Mol. Microbiol.">
        <title>Antigenic variation by Borrelia hermsii occurs through recombination between extragenic repetitive elements on linear plasmids.</title>
        <authorList>
            <person name="Dai Q."/>
            <person name="Restrepo B.I."/>
            <person name="Porcella S.F."/>
            <person name="Raffel S.J."/>
            <person name="Schwan T.G."/>
            <person name="Barbour A.G."/>
        </authorList>
    </citation>
    <scope>NUCLEOTIDE SEQUENCE [LARGE SCALE GENOMIC DNA]</scope>
    <source>
        <strain evidence="10 11">HS1</strain>
    </source>
</reference>
<evidence type="ECO:0000256" key="8">
    <source>
        <dbReference type="RuleBase" id="RU363105"/>
    </source>
</evidence>
<dbReference type="Pfam" id="PF00921">
    <property type="entry name" value="Lipoprotein_2"/>
    <property type="match status" value="1"/>
</dbReference>
<name>A0ABM6AU23_BORHE</name>
<evidence type="ECO:0000256" key="1">
    <source>
        <dbReference type="ARBA" id="ARBA00003932"/>
    </source>
</evidence>
<keyword evidence="5 8" id="KW-0564">Palmitate</keyword>
<feature type="coiled-coil region" evidence="9">
    <location>
        <begin position="109"/>
        <end position="136"/>
    </location>
</feature>
<gene>
    <name evidence="10" type="primary">vlpB10</name>
    <name evidence="10" type="ORF">AXX13_V20</name>
</gene>
<keyword evidence="7 8" id="KW-0449">Lipoprotein</keyword>
<keyword evidence="3" id="KW-0732">Signal</keyword>
<evidence type="ECO:0000256" key="6">
    <source>
        <dbReference type="ARBA" id="ARBA00023237"/>
    </source>
</evidence>
<evidence type="ECO:0000256" key="4">
    <source>
        <dbReference type="ARBA" id="ARBA00023136"/>
    </source>
</evidence>
<evidence type="ECO:0000256" key="5">
    <source>
        <dbReference type="ARBA" id="ARBA00023139"/>
    </source>
</evidence>
<reference evidence="10 11" key="2">
    <citation type="journal article" date="2016" name="Genome Announc.">
        <title>Chromosome and Plasmids of the Tick-Borne Relapsing Fever Agent Borrelia hermsii.</title>
        <authorList>
            <person name="Barbour A.G."/>
        </authorList>
    </citation>
    <scope>NUCLEOTIDE SEQUENCE [LARGE SCALE GENOMIC DNA]</scope>
    <source>
        <strain evidence="10 11">HS1</strain>
    </source>
</reference>
<dbReference type="EMBL" id="CP015333">
    <property type="protein sequence ID" value="ANA43969.1"/>
    <property type="molecule type" value="Genomic_DNA"/>
</dbReference>
<evidence type="ECO:0000256" key="9">
    <source>
        <dbReference type="SAM" id="Coils"/>
    </source>
</evidence>